<gene>
    <name evidence="2" type="ORF">ACFPGP_05470</name>
</gene>
<dbReference type="InterPro" id="IPR053146">
    <property type="entry name" value="QDO-like"/>
</dbReference>
<dbReference type="RefSeq" id="WP_378587924.1">
    <property type="nucleotide sequence ID" value="NZ_JBHSKD010000004.1"/>
</dbReference>
<organism evidence="2 3">
    <name type="scientific">Nocardioides taihuensis</name>
    <dbReference type="NCBI Taxonomy" id="1835606"/>
    <lineage>
        <taxon>Bacteria</taxon>
        <taxon>Bacillati</taxon>
        <taxon>Actinomycetota</taxon>
        <taxon>Actinomycetes</taxon>
        <taxon>Propionibacteriales</taxon>
        <taxon>Nocardioidaceae</taxon>
        <taxon>Nocardioides</taxon>
    </lineage>
</organism>
<protein>
    <submittedName>
        <fullName evidence="2">Cupin domain-containing protein</fullName>
    </submittedName>
</protein>
<dbReference type="PANTHER" id="PTHR36440">
    <property type="entry name" value="PUTATIVE (AFU_ORTHOLOGUE AFUA_8G07350)-RELATED"/>
    <property type="match status" value="1"/>
</dbReference>
<accession>A0ABW0BGD8</accession>
<evidence type="ECO:0000259" key="1">
    <source>
        <dbReference type="Pfam" id="PF07883"/>
    </source>
</evidence>
<dbReference type="EMBL" id="JBHSKD010000004">
    <property type="protein sequence ID" value="MFC5176112.1"/>
    <property type="molecule type" value="Genomic_DNA"/>
</dbReference>
<reference evidence="3" key="1">
    <citation type="journal article" date="2019" name="Int. J. Syst. Evol. Microbiol.">
        <title>The Global Catalogue of Microorganisms (GCM) 10K type strain sequencing project: providing services to taxonomists for standard genome sequencing and annotation.</title>
        <authorList>
            <consortium name="The Broad Institute Genomics Platform"/>
            <consortium name="The Broad Institute Genome Sequencing Center for Infectious Disease"/>
            <person name="Wu L."/>
            <person name="Ma J."/>
        </authorList>
    </citation>
    <scope>NUCLEOTIDE SEQUENCE [LARGE SCALE GENOMIC DNA]</scope>
    <source>
        <strain evidence="3">DFY41</strain>
    </source>
</reference>
<dbReference type="InterPro" id="IPR014710">
    <property type="entry name" value="RmlC-like_jellyroll"/>
</dbReference>
<dbReference type="InterPro" id="IPR011051">
    <property type="entry name" value="RmlC_Cupin_sf"/>
</dbReference>
<dbReference type="PANTHER" id="PTHR36440:SF1">
    <property type="entry name" value="PUTATIVE (AFU_ORTHOLOGUE AFUA_8G07350)-RELATED"/>
    <property type="match status" value="1"/>
</dbReference>
<dbReference type="Pfam" id="PF07883">
    <property type="entry name" value="Cupin_2"/>
    <property type="match status" value="1"/>
</dbReference>
<comment type="caution">
    <text evidence="2">The sequence shown here is derived from an EMBL/GenBank/DDBJ whole genome shotgun (WGS) entry which is preliminary data.</text>
</comment>
<feature type="domain" description="Cupin type-2" evidence="1">
    <location>
        <begin position="58"/>
        <end position="121"/>
    </location>
</feature>
<keyword evidence="3" id="KW-1185">Reference proteome</keyword>
<dbReference type="SUPFAM" id="SSF51182">
    <property type="entry name" value="RmlC-like cupins"/>
    <property type="match status" value="1"/>
</dbReference>
<dbReference type="Gene3D" id="2.60.120.10">
    <property type="entry name" value="Jelly Rolls"/>
    <property type="match status" value="1"/>
</dbReference>
<evidence type="ECO:0000313" key="2">
    <source>
        <dbReference type="EMBL" id="MFC5176112.1"/>
    </source>
</evidence>
<sequence>MSYPEPRYHGTTGESTAWLRPAITPADLPRPNGAAHFLATGATTDGKFGFYRWDMGPEPGGARPHFHRTMSESFFVLDGTVSLYDGRTWSEGHPGDFLHVPEGGLHGFRNDSGADASLLILFVPGAPREAYFRGLVEMAEGRWAPSHEELEAFLEEHDNIYVPDP</sequence>
<proteinExistence type="predicted"/>
<evidence type="ECO:0000313" key="3">
    <source>
        <dbReference type="Proteomes" id="UP001596087"/>
    </source>
</evidence>
<name>A0ABW0BGD8_9ACTN</name>
<dbReference type="Proteomes" id="UP001596087">
    <property type="component" value="Unassembled WGS sequence"/>
</dbReference>
<dbReference type="InterPro" id="IPR013096">
    <property type="entry name" value="Cupin_2"/>
</dbReference>